<sequence>MTIKAAILVDEINAIHQLHSMNIQGIRPWVSFYEAVHSVLKSDYGDVNCEYHFYGAIPPKKLDEKRYYDRTRFFDALKKDGIHTHKGICQPDPNGRLQEKGVDVLAALDIVEFAREQYDILFIFSGDADLVPAVERARKYSKVVAIIKEDWPARYMRESVDRVIPLDILIEVIDKAHLVPRIMKGSKQAV</sequence>
<evidence type="ECO:0000313" key="3">
    <source>
        <dbReference type="Proteomes" id="UP001597169"/>
    </source>
</evidence>
<dbReference type="Proteomes" id="UP001597169">
    <property type="component" value="Unassembled WGS sequence"/>
</dbReference>
<accession>A0ABW3Q132</accession>
<protein>
    <submittedName>
        <fullName evidence="2">NYN domain-containing protein</fullName>
    </submittedName>
</protein>
<reference evidence="3" key="1">
    <citation type="journal article" date="2019" name="Int. J. Syst. Evol. Microbiol.">
        <title>The Global Catalogue of Microorganisms (GCM) 10K type strain sequencing project: providing services to taxonomists for standard genome sequencing and annotation.</title>
        <authorList>
            <consortium name="The Broad Institute Genomics Platform"/>
            <consortium name="The Broad Institute Genome Sequencing Center for Infectious Disease"/>
            <person name="Wu L."/>
            <person name="Ma J."/>
        </authorList>
    </citation>
    <scope>NUCLEOTIDE SEQUENCE [LARGE SCALE GENOMIC DNA]</scope>
    <source>
        <strain evidence="3">CCUG 53519</strain>
    </source>
</reference>
<organism evidence="2 3">
    <name type="scientific">Paenibacillus provencensis</name>
    <dbReference type="NCBI Taxonomy" id="441151"/>
    <lineage>
        <taxon>Bacteria</taxon>
        <taxon>Bacillati</taxon>
        <taxon>Bacillota</taxon>
        <taxon>Bacilli</taxon>
        <taxon>Bacillales</taxon>
        <taxon>Paenibacillaceae</taxon>
        <taxon>Paenibacillus</taxon>
    </lineage>
</organism>
<dbReference type="InterPro" id="IPR047140">
    <property type="entry name" value="LabA"/>
</dbReference>
<name>A0ABW3Q132_9BACL</name>
<dbReference type="Pfam" id="PF01936">
    <property type="entry name" value="NYN"/>
    <property type="match status" value="1"/>
</dbReference>
<dbReference type="PANTHER" id="PTHR35458:SF8">
    <property type="entry name" value="SLR0650 PROTEIN"/>
    <property type="match status" value="1"/>
</dbReference>
<dbReference type="PANTHER" id="PTHR35458">
    <property type="entry name" value="SLR0755 PROTEIN"/>
    <property type="match status" value="1"/>
</dbReference>
<keyword evidence="3" id="KW-1185">Reference proteome</keyword>
<dbReference type="Gene3D" id="3.40.50.1010">
    <property type="entry name" value="5'-nuclease"/>
    <property type="match status" value="1"/>
</dbReference>
<dbReference type="EMBL" id="JBHTKX010000008">
    <property type="protein sequence ID" value="MFD1131315.1"/>
    <property type="molecule type" value="Genomic_DNA"/>
</dbReference>
<evidence type="ECO:0000259" key="1">
    <source>
        <dbReference type="Pfam" id="PF01936"/>
    </source>
</evidence>
<dbReference type="RefSeq" id="WP_090727563.1">
    <property type="nucleotide sequence ID" value="NZ_JBHTKX010000008.1"/>
</dbReference>
<gene>
    <name evidence="2" type="ORF">ACFQ3J_24650</name>
</gene>
<feature type="domain" description="NYN" evidence="1">
    <location>
        <begin position="6"/>
        <end position="167"/>
    </location>
</feature>
<comment type="caution">
    <text evidence="2">The sequence shown here is derived from an EMBL/GenBank/DDBJ whole genome shotgun (WGS) entry which is preliminary data.</text>
</comment>
<proteinExistence type="predicted"/>
<dbReference type="InterPro" id="IPR021139">
    <property type="entry name" value="NYN"/>
</dbReference>
<evidence type="ECO:0000313" key="2">
    <source>
        <dbReference type="EMBL" id="MFD1131315.1"/>
    </source>
</evidence>